<dbReference type="Proteomes" id="UP001315967">
    <property type="component" value="Chromosome"/>
</dbReference>
<dbReference type="EMBL" id="CP102453">
    <property type="protein sequence ID" value="UUX34972.1"/>
    <property type="molecule type" value="Genomic_DNA"/>
</dbReference>
<sequence>MKKSLKKLLTIGTSAMLMTSLTAGQLVLAQEESATEETSEMVEETAQSEDVETSSEDVEDVDDEAMTTDASERQTAYETALNHFRETYPDAQISRIHISEISEDLWEQITDFFSGDNNDDQATETTEVVDNAEVETEVIEESVPADDTVADDTVADDEEVHYEIRIFALDATTEYEVAYYETGELIQGDINELDPDEASERLTNETFNIDDTIPFDEVETAALDHVGYGETIEWDLVYDTNQHANPYWIVQVEEVSDEMFGNRNAEVWIDATTGEVFAASGDDVVDPSTPVEESFEEAVDPVTEEDVIETVEDPAMDTVDSVEEDVE</sequence>
<feature type="signal peptide" evidence="2">
    <location>
        <begin position="1"/>
        <end position="23"/>
    </location>
</feature>
<gene>
    <name evidence="4" type="ORF">NRE15_04820</name>
</gene>
<feature type="region of interest" description="Disordered" evidence="1">
    <location>
        <begin position="30"/>
        <end position="71"/>
    </location>
</feature>
<reference evidence="4 5" key="1">
    <citation type="submission" date="2022-08" db="EMBL/GenBank/DDBJ databases">
        <title>Aerococcaceae sp. nov isolated from spoiled eye mask.</title>
        <authorList>
            <person name="Zhou G."/>
            <person name="Xie X.-B."/>
            <person name="Shi Q.-S."/>
            <person name="Wang Y.-S."/>
            <person name="Wen X."/>
            <person name="Peng H."/>
            <person name="Yang X.-J."/>
            <person name="Tao H.-B."/>
            <person name="Huang X.-M."/>
        </authorList>
    </citation>
    <scope>NUCLEOTIDE SEQUENCE [LARGE SCALE GENOMIC DNA]</scope>
    <source>
        <strain evidence="5">DM20194951</strain>
    </source>
</reference>
<evidence type="ECO:0000313" key="4">
    <source>
        <dbReference type="EMBL" id="UUX34972.1"/>
    </source>
</evidence>
<proteinExistence type="predicted"/>
<evidence type="ECO:0000256" key="2">
    <source>
        <dbReference type="SAM" id="SignalP"/>
    </source>
</evidence>
<keyword evidence="2" id="KW-0732">Signal</keyword>
<accession>A0ABY5P8A5</accession>
<evidence type="ECO:0000259" key="3">
    <source>
        <dbReference type="Pfam" id="PF03413"/>
    </source>
</evidence>
<evidence type="ECO:0000313" key="5">
    <source>
        <dbReference type="Proteomes" id="UP001315967"/>
    </source>
</evidence>
<feature type="compositionally biased region" description="Acidic residues" evidence="1">
    <location>
        <begin position="33"/>
        <end position="66"/>
    </location>
</feature>
<dbReference type="Pfam" id="PF03413">
    <property type="entry name" value="PepSY"/>
    <property type="match status" value="1"/>
</dbReference>
<dbReference type="RefSeq" id="WP_313794465.1">
    <property type="nucleotide sequence ID" value="NZ_CP102453.1"/>
</dbReference>
<organism evidence="4 5">
    <name type="scientific">Fundicoccus culcitae</name>
    <dbReference type="NCBI Taxonomy" id="2969821"/>
    <lineage>
        <taxon>Bacteria</taxon>
        <taxon>Bacillati</taxon>
        <taxon>Bacillota</taxon>
        <taxon>Bacilli</taxon>
        <taxon>Lactobacillales</taxon>
        <taxon>Aerococcaceae</taxon>
        <taxon>Fundicoccus</taxon>
    </lineage>
</organism>
<name>A0ABY5P8A5_9LACT</name>
<feature type="domain" description="PepSY" evidence="3">
    <location>
        <begin position="213"/>
        <end position="277"/>
    </location>
</feature>
<dbReference type="Gene3D" id="3.10.450.40">
    <property type="match status" value="1"/>
</dbReference>
<keyword evidence="5" id="KW-1185">Reference proteome</keyword>
<evidence type="ECO:0000256" key="1">
    <source>
        <dbReference type="SAM" id="MobiDB-lite"/>
    </source>
</evidence>
<feature type="chain" id="PRO_5047154767" description="PepSY domain-containing protein" evidence="2">
    <location>
        <begin position="24"/>
        <end position="327"/>
    </location>
</feature>
<protein>
    <recommendedName>
        <fullName evidence="3">PepSY domain-containing protein</fullName>
    </recommendedName>
</protein>
<dbReference type="InterPro" id="IPR025711">
    <property type="entry name" value="PepSY"/>
</dbReference>